<dbReference type="Proteomes" id="UP000637695">
    <property type="component" value="Unassembled WGS sequence"/>
</dbReference>
<organism evidence="1 2">
    <name type="scientific">Alicyclobacillus cellulosilyticus</name>
    <dbReference type="NCBI Taxonomy" id="1003997"/>
    <lineage>
        <taxon>Bacteria</taxon>
        <taxon>Bacillati</taxon>
        <taxon>Bacillota</taxon>
        <taxon>Bacilli</taxon>
        <taxon>Bacillales</taxon>
        <taxon>Alicyclobacillaceae</taxon>
        <taxon>Alicyclobacillus</taxon>
    </lineage>
</organism>
<gene>
    <name evidence="1" type="ORF">GCM10010885_22330</name>
</gene>
<protein>
    <recommendedName>
        <fullName evidence="3">DUF1641 domain-containing protein</fullName>
    </recommendedName>
</protein>
<dbReference type="Pfam" id="PF07849">
    <property type="entry name" value="DUF1641"/>
    <property type="match status" value="1"/>
</dbReference>
<dbReference type="EMBL" id="BMOY01000045">
    <property type="protein sequence ID" value="GGJ12472.1"/>
    <property type="molecule type" value="Genomic_DNA"/>
</dbReference>
<comment type="caution">
    <text evidence="1">The sequence shown here is derived from an EMBL/GenBank/DDBJ whole genome shotgun (WGS) entry which is preliminary data.</text>
</comment>
<sequence>MANVATPARNAQVDLEDLLLQPETQEALTTVLEQLPKLAKMLTVLGKLCDVAEAALTDGEMLQAATDLLKEKTQPIQDKVKEGMAVIQEARARAAQDHTKVGLFTLLRLLKDPTVQKNLRFLHALLSVLAERSEQAPAQR</sequence>
<keyword evidence="2" id="KW-1185">Reference proteome</keyword>
<dbReference type="RefSeq" id="WP_188883157.1">
    <property type="nucleotide sequence ID" value="NZ_BMOY01000045.1"/>
</dbReference>
<dbReference type="PANTHER" id="PTHR39180">
    <property type="match status" value="1"/>
</dbReference>
<evidence type="ECO:0000313" key="2">
    <source>
        <dbReference type="Proteomes" id="UP000637695"/>
    </source>
</evidence>
<accession>A0A917KI46</accession>
<reference evidence="1" key="2">
    <citation type="submission" date="2020-09" db="EMBL/GenBank/DDBJ databases">
        <authorList>
            <person name="Sun Q."/>
            <person name="Ohkuma M."/>
        </authorList>
    </citation>
    <scope>NUCLEOTIDE SEQUENCE</scope>
    <source>
        <strain evidence="1">JCM 18487</strain>
    </source>
</reference>
<evidence type="ECO:0000313" key="1">
    <source>
        <dbReference type="EMBL" id="GGJ12472.1"/>
    </source>
</evidence>
<reference evidence="1" key="1">
    <citation type="journal article" date="2014" name="Int. J. Syst. Evol. Microbiol.">
        <title>Complete genome sequence of Corynebacterium casei LMG S-19264T (=DSM 44701T), isolated from a smear-ripened cheese.</title>
        <authorList>
            <consortium name="US DOE Joint Genome Institute (JGI-PGF)"/>
            <person name="Walter F."/>
            <person name="Albersmeier A."/>
            <person name="Kalinowski J."/>
            <person name="Ruckert C."/>
        </authorList>
    </citation>
    <scope>NUCLEOTIDE SEQUENCE</scope>
    <source>
        <strain evidence="1">JCM 18487</strain>
    </source>
</reference>
<dbReference type="InterPro" id="IPR012440">
    <property type="entry name" value="DUF1641"/>
</dbReference>
<evidence type="ECO:0008006" key="3">
    <source>
        <dbReference type="Google" id="ProtNLM"/>
    </source>
</evidence>
<name>A0A917KI46_9BACL</name>
<dbReference type="PANTHER" id="PTHR39180:SF2">
    <property type="entry name" value="DUF1641 DOMAIN-CONTAINING PROTEIN"/>
    <property type="match status" value="1"/>
</dbReference>
<dbReference type="AlphaFoldDB" id="A0A917KI46"/>
<proteinExistence type="predicted"/>